<dbReference type="EMBL" id="LSYV01000059">
    <property type="protein sequence ID" value="KXZ45126.1"/>
    <property type="molecule type" value="Genomic_DNA"/>
</dbReference>
<dbReference type="PANTHER" id="PTHR40903">
    <property type="entry name" value="GLYCINE-RICH CELL WALL STRUCTURAL PROTEIN 1-LIKE"/>
    <property type="match status" value="1"/>
</dbReference>
<reference evidence="3" key="1">
    <citation type="journal article" date="2016" name="Nat. Commun.">
        <title>The Gonium pectorale genome demonstrates co-option of cell cycle regulation during the evolution of multicellularity.</title>
        <authorList>
            <person name="Hanschen E.R."/>
            <person name="Marriage T.N."/>
            <person name="Ferris P.J."/>
            <person name="Hamaji T."/>
            <person name="Toyoda A."/>
            <person name="Fujiyama A."/>
            <person name="Neme R."/>
            <person name="Noguchi H."/>
            <person name="Minakuchi Y."/>
            <person name="Suzuki M."/>
            <person name="Kawai-Toyooka H."/>
            <person name="Smith D.R."/>
            <person name="Sparks H."/>
            <person name="Anderson J."/>
            <person name="Bakaric R."/>
            <person name="Luria V."/>
            <person name="Karger A."/>
            <person name="Kirschner M.W."/>
            <person name="Durand P.M."/>
            <person name="Michod R.E."/>
            <person name="Nozaki H."/>
            <person name="Olson B.J."/>
        </authorList>
    </citation>
    <scope>NUCLEOTIDE SEQUENCE [LARGE SCALE GENOMIC DNA]</scope>
    <source>
        <strain evidence="3">NIES-2863</strain>
    </source>
</reference>
<dbReference type="Proteomes" id="UP000075714">
    <property type="component" value="Unassembled WGS sequence"/>
</dbReference>
<sequence length="640" mass="62305">MQPAAGSAAAATAEGGGGVTAVTPLLPAAAIFAAATATSAGRRGSDGGEGSGAGAATAAAGGWWAPPLEALREALRSLAAGRGDGGAVLHCVLAFLRAAAWGPGQHDGGGGGEGGGGSVVAAAAAAKAADSDGGAAAAGDGGGEGSGGDGGGGAAEQGGLPPAAEQESNGMRGPGDGDGGGGGGWSTADSAGSGDGGARRLVALLLRLAELYGMEPEPPSPAAAGAEAAESAAACALPYVAAALAAAAAALPATSRRQLLLPALRQPQLLLTPLLSRLRTDPRVTAAAALLHSLLECPAGAATLAAALGADSGADGGFGSGSSQLIHMPATIRLTAAAAAGDGMDVDGRGGAAAAVGGTTTNPYDNDANRLDPGSAVQLACALLDALHPDEWGEADGAAGAAGSAGGSWLPYDLPRRVLSLLAALLDAGHEELLAALCCPPWSEGYGLPQRLLELADSAASASGSDAPLEPVLPTPSNPSLRVVAACCVPPREWLQRLRLAQEALLLLKELLTGGGDGLRRAALLDLTSAPPDSDTPHRVDLATARLAAWPAAPPELLQPALAAAAESAPLAPWAARLAVAGGGGGRGCGGVVACSVEAVGSLAGSVRRRWFHYTAHRQQQQQQHMMQLQRQGSERAPQG</sequence>
<feature type="compositionally biased region" description="Gly residues" evidence="1">
    <location>
        <begin position="172"/>
        <end position="185"/>
    </location>
</feature>
<accession>A0A150G5G4</accession>
<comment type="caution">
    <text evidence="2">The sequence shown here is derived from an EMBL/GenBank/DDBJ whole genome shotgun (WGS) entry which is preliminary data.</text>
</comment>
<proteinExistence type="predicted"/>
<evidence type="ECO:0000313" key="2">
    <source>
        <dbReference type="EMBL" id="KXZ45126.1"/>
    </source>
</evidence>
<feature type="region of interest" description="Disordered" evidence="1">
    <location>
        <begin position="132"/>
        <end position="195"/>
    </location>
</feature>
<evidence type="ECO:0000313" key="3">
    <source>
        <dbReference type="Proteomes" id="UP000075714"/>
    </source>
</evidence>
<dbReference type="AlphaFoldDB" id="A0A150G5G4"/>
<organism evidence="2 3">
    <name type="scientific">Gonium pectorale</name>
    <name type="common">Green alga</name>
    <dbReference type="NCBI Taxonomy" id="33097"/>
    <lineage>
        <taxon>Eukaryota</taxon>
        <taxon>Viridiplantae</taxon>
        <taxon>Chlorophyta</taxon>
        <taxon>core chlorophytes</taxon>
        <taxon>Chlorophyceae</taxon>
        <taxon>CS clade</taxon>
        <taxon>Chlamydomonadales</taxon>
        <taxon>Volvocaceae</taxon>
        <taxon>Gonium</taxon>
    </lineage>
</organism>
<feature type="compositionally biased region" description="Low complexity" evidence="1">
    <location>
        <begin position="617"/>
        <end position="632"/>
    </location>
</feature>
<dbReference type="OrthoDB" id="553156at2759"/>
<dbReference type="PANTHER" id="PTHR40903:SF1">
    <property type="entry name" value="HYPHALLY REGULATED CELL WALL PROTEIN 3"/>
    <property type="match status" value="1"/>
</dbReference>
<dbReference type="STRING" id="33097.A0A150G5G4"/>
<keyword evidence="3" id="KW-1185">Reference proteome</keyword>
<evidence type="ECO:0000256" key="1">
    <source>
        <dbReference type="SAM" id="MobiDB-lite"/>
    </source>
</evidence>
<name>A0A150G5G4_GONPE</name>
<protein>
    <submittedName>
        <fullName evidence="2">Uncharacterized protein</fullName>
    </submittedName>
</protein>
<gene>
    <name evidence="2" type="ORF">GPECTOR_58g575</name>
</gene>
<feature type="compositionally biased region" description="Gly residues" evidence="1">
    <location>
        <begin position="139"/>
        <end position="156"/>
    </location>
</feature>
<feature type="region of interest" description="Disordered" evidence="1">
    <location>
        <begin position="617"/>
        <end position="640"/>
    </location>
</feature>